<keyword evidence="4" id="KW-0812">Transmembrane</keyword>
<evidence type="ECO:0000256" key="2">
    <source>
        <dbReference type="ARBA" id="ARBA00022737"/>
    </source>
</evidence>
<dbReference type="CDD" id="cd00051">
    <property type="entry name" value="EFh"/>
    <property type="match status" value="1"/>
</dbReference>
<dbReference type="STRING" id="1590841.A0A2R6RUH5"/>
<dbReference type="OMA" id="SCPLLAH"/>
<gene>
    <name evidence="6" type="ORF">CEY00_Acc04086</name>
</gene>
<organism evidence="6 7">
    <name type="scientific">Actinidia chinensis var. chinensis</name>
    <name type="common">Chinese soft-hair kiwi</name>
    <dbReference type="NCBI Taxonomy" id="1590841"/>
    <lineage>
        <taxon>Eukaryota</taxon>
        <taxon>Viridiplantae</taxon>
        <taxon>Streptophyta</taxon>
        <taxon>Embryophyta</taxon>
        <taxon>Tracheophyta</taxon>
        <taxon>Spermatophyta</taxon>
        <taxon>Magnoliopsida</taxon>
        <taxon>eudicotyledons</taxon>
        <taxon>Gunneridae</taxon>
        <taxon>Pentapetalae</taxon>
        <taxon>asterids</taxon>
        <taxon>Ericales</taxon>
        <taxon>Actinidiaceae</taxon>
        <taxon>Actinidia</taxon>
    </lineage>
</organism>
<dbReference type="FunFam" id="1.10.238.10:FF:000302">
    <property type="entry name" value="Probable calcium-binding protein CML46"/>
    <property type="match status" value="1"/>
</dbReference>
<sequence>MSPTYGKHFPIEDLSLNTIPFICFAKLYLLCVLVKWVARICECLSRSRFFFKSQIGLFDDMKTPMVKKNRDFEVSCSSENIEADGDLCKEDVEEVMTRLGIFRHPESEKLQERLGSDDILSLFEEKEPGLDEVKEAFDVFDENRDGFLDAGELQRVLCNLGFKDGLDIDKCRRMIDAFDDNGDGTIDFTEFVKLVENMFC</sequence>
<dbReference type="Gramene" id="PSS33686">
    <property type="protein sequence ID" value="PSS33686"/>
    <property type="gene ID" value="CEY00_Acc04086"/>
</dbReference>
<feature type="domain" description="EF-hand" evidence="5">
    <location>
        <begin position="166"/>
        <end position="200"/>
    </location>
</feature>
<evidence type="ECO:0000256" key="1">
    <source>
        <dbReference type="ARBA" id="ARBA00022723"/>
    </source>
</evidence>
<evidence type="ECO:0000256" key="4">
    <source>
        <dbReference type="SAM" id="Phobius"/>
    </source>
</evidence>
<dbReference type="InterPro" id="IPR039647">
    <property type="entry name" value="EF_hand_pair_protein_CML-like"/>
</dbReference>
<accession>A0A2R6RUH5</accession>
<keyword evidence="7" id="KW-1185">Reference proteome</keyword>
<dbReference type="GO" id="GO:0005509">
    <property type="term" value="F:calcium ion binding"/>
    <property type="evidence" value="ECO:0007669"/>
    <property type="project" value="InterPro"/>
</dbReference>
<dbReference type="Pfam" id="PF13499">
    <property type="entry name" value="EF-hand_7"/>
    <property type="match status" value="1"/>
</dbReference>
<feature type="domain" description="EF-hand" evidence="5">
    <location>
        <begin position="128"/>
        <end position="163"/>
    </location>
</feature>
<evidence type="ECO:0000313" key="7">
    <source>
        <dbReference type="Proteomes" id="UP000241394"/>
    </source>
</evidence>
<dbReference type="Proteomes" id="UP000241394">
    <property type="component" value="Chromosome LG3"/>
</dbReference>
<protein>
    <submittedName>
        <fullName evidence="6">Calcium-binding protein CML45</fullName>
    </submittedName>
</protein>
<name>A0A2R6RUH5_ACTCC</name>
<dbReference type="InterPro" id="IPR018247">
    <property type="entry name" value="EF_Hand_1_Ca_BS"/>
</dbReference>
<keyword evidence="2" id="KW-0677">Repeat</keyword>
<dbReference type="AlphaFoldDB" id="A0A2R6RUH5"/>
<dbReference type="PROSITE" id="PS00018">
    <property type="entry name" value="EF_HAND_1"/>
    <property type="match status" value="2"/>
</dbReference>
<comment type="caution">
    <text evidence="6">The sequence shown here is derived from an EMBL/GenBank/DDBJ whole genome shotgun (WGS) entry which is preliminary data.</text>
</comment>
<dbReference type="SMART" id="SM00054">
    <property type="entry name" value="EFh"/>
    <property type="match status" value="2"/>
</dbReference>
<keyword evidence="1" id="KW-0479">Metal-binding</keyword>
<reference evidence="6 7" key="1">
    <citation type="submission" date="2017-07" db="EMBL/GenBank/DDBJ databases">
        <title>An improved, manually edited Actinidia chinensis var. chinensis (kiwifruit) genome highlights the challenges associated with draft genomes and gene prediction in plants.</title>
        <authorList>
            <person name="Pilkington S."/>
            <person name="Crowhurst R."/>
            <person name="Hilario E."/>
            <person name="Nardozza S."/>
            <person name="Fraser L."/>
            <person name="Peng Y."/>
            <person name="Gunaseelan K."/>
            <person name="Simpson R."/>
            <person name="Tahir J."/>
            <person name="Deroles S."/>
            <person name="Templeton K."/>
            <person name="Luo Z."/>
            <person name="Davy M."/>
            <person name="Cheng C."/>
            <person name="Mcneilage M."/>
            <person name="Scaglione D."/>
            <person name="Liu Y."/>
            <person name="Zhang Q."/>
            <person name="Datson P."/>
            <person name="De Silva N."/>
            <person name="Gardiner S."/>
            <person name="Bassett H."/>
            <person name="Chagne D."/>
            <person name="Mccallum J."/>
            <person name="Dzierzon H."/>
            <person name="Deng C."/>
            <person name="Wang Y.-Y."/>
            <person name="Barron N."/>
            <person name="Manako K."/>
            <person name="Bowen J."/>
            <person name="Foster T."/>
            <person name="Erridge Z."/>
            <person name="Tiffin H."/>
            <person name="Waite C."/>
            <person name="Davies K."/>
            <person name="Grierson E."/>
            <person name="Laing W."/>
            <person name="Kirk R."/>
            <person name="Chen X."/>
            <person name="Wood M."/>
            <person name="Montefiori M."/>
            <person name="Brummell D."/>
            <person name="Schwinn K."/>
            <person name="Catanach A."/>
            <person name="Fullerton C."/>
            <person name="Li D."/>
            <person name="Meiyalaghan S."/>
            <person name="Nieuwenhuizen N."/>
            <person name="Read N."/>
            <person name="Prakash R."/>
            <person name="Hunter D."/>
            <person name="Zhang H."/>
            <person name="Mckenzie M."/>
            <person name="Knabel M."/>
            <person name="Harris A."/>
            <person name="Allan A."/>
            <person name="Chen A."/>
            <person name="Janssen B."/>
            <person name="Plunkett B."/>
            <person name="Dwamena C."/>
            <person name="Voogd C."/>
            <person name="Leif D."/>
            <person name="Lafferty D."/>
            <person name="Souleyre E."/>
            <person name="Varkonyi-Gasic E."/>
            <person name="Gambi F."/>
            <person name="Hanley J."/>
            <person name="Yao J.-L."/>
            <person name="Cheung J."/>
            <person name="David K."/>
            <person name="Warren B."/>
            <person name="Marsh K."/>
            <person name="Snowden K."/>
            <person name="Lin-Wang K."/>
            <person name="Brian L."/>
            <person name="Martinez-Sanchez M."/>
            <person name="Wang M."/>
            <person name="Ileperuma N."/>
            <person name="Macnee N."/>
            <person name="Campin R."/>
            <person name="Mcatee P."/>
            <person name="Drummond R."/>
            <person name="Espley R."/>
            <person name="Ireland H."/>
            <person name="Wu R."/>
            <person name="Atkinson R."/>
            <person name="Karunairetnam S."/>
            <person name="Bulley S."/>
            <person name="Chunkath S."/>
            <person name="Hanley Z."/>
            <person name="Storey R."/>
            <person name="Thrimawithana A."/>
            <person name="Thomson S."/>
            <person name="David C."/>
            <person name="Testolin R."/>
        </authorList>
    </citation>
    <scope>NUCLEOTIDE SEQUENCE [LARGE SCALE GENOMIC DNA]</scope>
    <source>
        <strain evidence="7">cv. Red5</strain>
        <tissue evidence="6">Young leaf</tissue>
    </source>
</reference>
<dbReference type="SUPFAM" id="SSF47473">
    <property type="entry name" value="EF-hand"/>
    <property type="match status" value="1"/>
</dbReference>
<keyword evidence="3" id="KW-0106">Calcium</keyword>
<dbReference type="Gene3D" id="1.10.238.10">
    <property type="entry name" value="EF-hand"/>
    <property type="match status" value="1"/>
</dbReference>
<keyword evidence="4" id="KW-1133">Transmembrane helix</keyword>
<dbReference type="PANTHER" id="PTHR10891">
    <property type="entry name" value="EF-HAND CALCIUM-BINDING DOMAIN CONTAINING PROTEIN"/>
    <property type="match status" value="1"/>
</dbReference>
<dbReference type="PROSITE" id="PS50222">
    <property type="entry name" value="EF_HAND_2"/>
    <property type="match status" value="2"/>
</dbReference>
<keyword evidence="4" id="KW-0472">Membrane</keyword>
<proteinExistence type="predicted"/>
<dbReference type="InParanoid" id="A0A2R6RUH5"/>
<dbReference type="OrthoDB" id="26525at2759"/>
<dbReference type="InterPro" id="IPR002048">
    <property type="entry name" value="EF_hand_dom"/>
</dbReference>
<evidence type="ECO:0000313" key="6">
    <source>
        <dbReference type="EMBL" id="PSS33686.1"/>
    </source>
</evidence>
<dbReference type="EMBL" id="NKQK01000003">
    <property type="protein sequence ID" value="PSS33686.1"/>
    <property type="molecule type" value="Genomic_DNA"/>
</dbReference>
<evidence type="ECO:0000256" key="3">
    <source>
        <dbReference type="ARBA" id="ARBA00022837"/>
    </source>
</evidence>
<dbReference type="InterPro" id="IPR011992">
    <property type="entry name" value="EF-hand-dom_pair"/>
</dbReference>
<evidence type="ECO:0000259" key="5">
    <source>
        <dbReference type="PROSITE" id="PS50222"/>
    </source>
</evidence>
<feature type="transmembrane region" description="Helical" evidence="4">
    <location>
        <begin position="19"/>
        <end position="38"/>
    </location>
</feature>
<reference evidence="7" key="2">
    <citation type="journal article" date="2018" name="BMC Genomics">
        <title>A manually annotated Actinidia chinensis var. chinensis (kiwifruit) genome highlights the challenges associated with draft genomes and gene prediction in plants.</title>
        <authorList>
            <person name="Pilkington S.M."/>
            <person name="Crowhurst R."/>
            <person name="Hilario E."/>
            <person name="Nardozza S."/>
            <person name="Fraser L."/>
            <person name="Peng Y."/>
            <person name="Gunaseelan K."/>
            <person name="Simpson R."/>
            <person name="Tahir J."/>
            <person name="Deroles S.C."/>
            <person name="Templeton K."/>
            <person name="Luo Z."/>
            <person name="Davy M."/>
            <person name="Cheng C."/>
            <person name="McNeilage M."/>
            <person name="Scaglione D."/>
            <person name="Liu Y."/>
            <person name="Zhang Q."/>
            <person name="Datson P."/>
            <person name="De Silva N."/>
            <person name="Gardiner S.E."/>
            <person name="Bassett H."/>
            <person name="Chagne D."/>
            <person name="McCallum J."/>
            <person name="Dzierzon H."/>
            <person name="Deng C."/>
            <person name="Wang Y.Y."/>
            <person name="Barron L."/>
            <person name="Manako K."/>
            <person name="Bowen J."/>
            <person name="Foster T.M."/>
            <person name="Erridge Z.A."/>
            <person name="Tiffin H."/>
            <person name="Waite C.N."/>
            <person name="Davies K.M."/>
            <person name="Grierson E.P."/>
            <person name="Laing W.A."/>
            <person name="Kirk R."/>
            <person name="Chen X."/>
            <person name="Wood M."/>
            <person name="Montefiori M."/>
            <person name="Brummell D.A."/>
            <person name="Schwinn K.E."/>
            <person name="Catanach A."/>
            <person name="Fullerton C."/>
            <person name="Li D."/>
            <person name="Meiyalaghan S."/>
            <person name="Nieuwenhuizen N."/>
            <person name="Read N."/>
            <person name="Prakash R."/>
            <person name="Hunter D."/>
            <person name="Zhang H."/>
            <person name="McKenzie M."/>
            <person name="Knabel M."/>
            <person name="Harris A."/>
            <person name="Allan A.C."/>
            <person name="Gleave A."/>
            <person name="Chen A."/>
            <person name="Janssen B.J."/>
            <person name="Plunkett B."/>
            <person name="Ampomah-Dwamena C."/>
            <person name="Voogd C."/>
            <person name="Leif D."/>
            <person name="Lafferty D."/>
            <person name="Souleyre E.J.F."/>
            <person name="Varkonyi-Gasic E."/>
            <person name="Gambi F."/>
            <person name="Hanley J."/>
            <person name="Yao J.L."/>
            <person name="Cheung J."/>
            <person name="David K.M."/>
            <person name="Warren B."/>
            <person name="Marsh K."/>
            <person name="Snowden K.C."/>
            <person name="Lin-Wang K."/>
            <person name="Brian L."/>
            <person name="Martinez-Sanchez M."/>
            <person name="Wang M."/>
            <person name="Ileperuma N."/>
            <person name="Macnee N."/>
            <person name="Campin R."/>
            <person name="McAtee P."/>
            <person name="Drummond R.S.M."/>
            <person name="Espley R.V."/>
            <person name="Ireland H.S."/>
            <person name="Wu R."/>
            <person name="Atkinson R.G."/>
            <person name="Karunairetnam S."/>
            <person name="Bulley S."/>
            <person name="Chunkath S."/>
            <person name="Hanley Z."/>
            <person name="Storey R."/>
            <person name="Thrimawithana A.H."/>
            <person name="Thomson S."/>
            <person name="David C."/>
            <person name="Testolin R."/>
            <person name="Huang H."/>
            <person name="Hellens R.P."/>
            <person name="Schaffer R.J."/>
        </authorList>
    </citation>
    <scope>NUCLEOTIDE SEQUENCE [LARGE SCALE GENOMIC DNA]</scope>
    <source>
        <strain evidence="7">cv. Red5</strain>
    </source>
</reference>